<dbReference type="SUPFAM" id="SSF55031">
    <property type="entry name" value="Bacterial exopeptidase dimerisation domain"/>
    <property type="match status" value="1"/>
</dbReference>
<dbReference type="PANTHER" id="PTHR43808:SF8">
    <property type="entry name" value="PEPTIDASE M20 DIMERISATION DOMAIN-CONTAINING PROTEIN"/>
    <property type="match status" value="1"/>
</dbReference>
<dbReference type="EC" id="3.5.1.16" evidence="7"/>
<evidence type="ECO:0000256" key="1">
    <source>
        <dbReference type="ARBA" id="ARBA00001947"/>
    </source>
</evidence>
<dbReference type="Pfam" id="PF07687">
    <property type="entry name" value="M20_dimer"/>
    <property type="match status" value="1"/>
</dbReference>
<gene>
    <name evidence="7" type="ORF">TBCH5v1_1998</name>
</gene>
<dbReference type="AlphaFoldDB" id="A0A0S1XDP9"/>
<dbReference type="EMBL" id="CP013050">
    <property type="protein sequence ID" value="ALM75901.1"/>
    <property type="molecule type" value="Genomic_DNA"/>
</dbReference>
<dbReference type="InterPro" id="IPR001261">
    <property type="entry name" value="ArgE/DapE_CS"/>
</dbReference>
<dbReference type="InterPro" id="IPR036264">
    <property type="entry name" value="Bact_exopeptidase_dim_dom"/>
</dbReference>
<dbReference type="InterPro" id="IPR050072">
    <property type="entry name" value="Peptidase_M20A"/>
</dbReference>
<dbReference type="Gene3D" id="3.40.630.10">
    <property type="entry name" value="Zn peptidases"/>
    <property type="match status" value="1"/>
</dbReference>
<dbReference type="InterPro" id="IPR002933">
    <property type="entry name" value="Peptidase_M20"/>
</dbReference>
<evidence type="ECO:0000313" key="7">
    <source>
        <dbReference type="EMBL" id="ALM75901.1"/>
    </source>
</evidence>
<dbReference type="CDD" id="cd08659">
    <property type="entry name" value="M20_ArgE_DapE-like"/>
    <property type="match status" value="1"/>
</dbReference>
<evidence type="ECO:0000256" key="4">
    <source>
        <dbReference type="ARBA" id="ARBA00022801"/>
    </source>
</evidence>
<dbReference type="STRING" id="55802.TBCH5v1_1998"/>
<dbReference type="PANTHER" id="PTHR43808">
    <property type="entry name" value="ACETYLORNITHINE DEACETYLASE"/>
    <property type="match status" value="1"/>
</dbReference>
<evidence type="ECO:0000256" key="2">
    <source>
        <dbReference type="ARBA" id="ARBA00006247"/>
    </source>
</evidence>
<dbReference type="InterPro" id="IPR011650">
    <property type="entry name" value="Peptidase_M20_dimer"/>
</dbReference>
<comment type="similarity">
    <text evidence="2">Belongs to the peptidase M20A family.</text>
</comment>
<protein>
    <submittedName>
        <fullName evidence="7">Acetylornithine deacetylase</fullName>
        <ecNumber evidence="7">3.5.1.16</ecNumber>
    </submittedName>
</protein>
<evidence type="ECO:0000259" key="6">
    <source>
        <dbReference type="Pfam" id="PF07687"/>
    </source>
</evidence>
<accession>A0A0S1XDP9</accession>
<dbReference type="Proteomes" id="UP000066042">
    <property type="component" value="Chromosome"/>
</dbReference>
<dbReference type="GO" id="GO:0046872">
    <property type="term" value="F:metal ion binding"/>
    <property type="evidence" value="ECO:0007669"/>
    <property type="project" value="UniProtKB-KW"/>
</dbReference>
<evidence type="ECO:0000313" key="8">
    <source>
        <dbReference type="Proteomes" id="UP000066042"/>
    </source>
</evidence>
<organism evidence="7 8">
    <name type="scientific">Thermococcus barophilus</name>
    <dbReference type="NCBI Taxonomy" id="55802"/>
    <lineage>
        <taxon>Archaea</taxon>
        <taxon>Methanobacteriati</taxon>
        <taxon>Methanobacteriota</taxon>
        <taxon>Thermococci</taxon>
        <taxon>Thermococcales</taxon>
        <taxon>Thermococcaceae</taxon>
        <taxon>Thermococcus</taxon>
    </lineage>
</organism>
<evidence type="ECO:0000256" key="3">
    <source>
        <dbReference type="ARBA" id="ARBA00022723"/>
    </source>
</evidence>
<name>A0A0S1XDP9_THEBA</name>
<keyword evidence="3" id="KW-0479">Metal-binding</keyword>
<dbReference type="Gene3D" id="3.30.70.360">
    <property type="match status" value="1"/>
</dbReference>
<reference evidence="7 8" key="1">
    <citation type="journal article" date="2016" name="Genome Announc.">
        <title>Complete genome sequence of the hyperthermophilic and piezophilic archaeon Thermococcus barophilus Ch5, capable of growth at the expense of hydrogenogenesis from carbon monoxide and formate.</title>
        <authorList>
            <person name="Oger P."/>
            <person name="Sokolova T.G."/>
            <person name="Kozhevnikova D.A."/>
            <person name="Taranov E.A."/>
            <person name="Vannier P."/>
            <person name="Lee H.S."/>
            <person name="Kwon K.K."/>
            <person name="Kang S.G."/>
            <person name="Lee J.H."/>
            <person name="Bonch-Osmolovskaya E.A."/>
            <person name="Lebedinsky A.V."/>
        </authorList>
    </citation>
    <scope>NUCLEOTIDE SEQUENCE [LARGE SCALE GENOMIC DNA]</scope>
    <source>
        <strain evidence="8">Ch5</strain>
    </source>
</reference>
<keyword evidence="4 7" id="KW-0378">Hydrolase</keyword>
<keyword evidence="5" id="KW-0862">Zinc</keyword>
<dbReference type="GO" id="GO:0008777">
    <property type="term" value="F:acetylornithine deacetylase activity"/>
    <property type="evidence" value="ECO:0007669"/>
    <property type="project" value="UniProtKB-EC"/>
</dbReference>
<dbReference type="Pfam" id="PF01546">
    <property type="entry name" value="Peptidase_M20"/>
    <property type="match status" value="1"/>
</dbReference>
<dbReference type="PATRIC" id="fig|55802.8.peg.1978"/>
<comment type="cofactor">
    <cofactor evidence="1">
        <name>Zn(2+)</name>
        <dbReference type="ChEBI" id="CHEBI:29105"/>
    </cofactor>
</comment>
<sequence length="371" mass="41466">MVIFVEVELLKKLVSTPSHFGEEKEISEFITSFLEPYAKVETQEVEGFGSNVIAYLKGVKNTVVLNGHMDTVGLSAGWTKNPWGQIEGDKFYGLGSADMKGGLAALMSVFAEIAELSRRERPNVIFTAVVDEEGYSRGAWELIKSKKLEKADVVLVGEPTNEKLMLGARGRFVIQVKAFGKKAHAARPENGINAIEELSKLLANLNRAKLKKHRKLGKGSFCTLEIEGKADGLSVPEYAKAIVDRHTVVGEDWEFVRETLEKLAQKLEIKAKLKIEKFKRPTPEMLPYYVKENLKVVKIFKRIFKQKTGKDVEVTYGKSVGDFNYFGTYLGKPTLVFGPIGGNWHSADEWVSISSVKRVKEIYANFLKALV</sequence>
<evidence type="ECO:0000256" key="5">
    <source>
        <dbReference type="ARBA" id="ARBA00022833"/>
    </source>
</evidence>
<dbReference type="SUPFAM" id="SSF53187">
    <property type="entry name" value="Zn-dependent exopeptidases"/>
    <property type="match status" value="1"/>
</dbReference>
<dbReference type="PROSITE" id="PS00759">
    <property type="entry name" value="ARGE_DAPE_CPG2_2"/>
    <property type="match status" value="1"/>
</dbReference>
<feature type="domain" description="Peptidase M20 dimerisation" evidence="6">
    <location>
        <begin position="167"/>
        <end position="268"/>
    </location>
</feature>
<proteinExistence type="inferred from homology"/>